<evidence type="ECO:0000256" key="1">
    <source>
        <dbReference type="SAM" id="Phobius"/>
    </source>
</evidence>
<reference evidence="2 3" key="1">
    <citation type="submission" date="2021-01" db="EMBL/GenBank/DDBJ databases">
        <title>Genome sequence of Shewanella schlegeliana JCM 11561.</title>
        <authorList>
            <person name="Zhang H."/>
            <person name="Li C."/>
        </authorList>
    </citation>
    <scope>NUCLEOTIDE SEQUENCE [LARGE SCALE GENOMIC DNA]</scope>
    <source>
        <strain evidence="2 3">JCM 11561</strain>
    </source>
</reference>
<feature type="transmembrane region" description="Helical" evidence="1">
    <location>
        <begin position="39"/>
        <end position="64"/>
    </location>
</feature>
<dbReference type="Proteomes" id="UP000604898">
    <property type="component" value="Unassembled WGS sequence"/>
</dbReference>
<proteinExistence type="predicted"/>
<accession>A0ABS1ST94</accession>
<keyword evidence="3" id="KW-1185">Reference proteome</keyword>
<name>A0ABS1ST94_9GAMM</name>
<keyword evidence="1" id="KW-0812">Transmembrane</keyword>
<keyword evidence="1" id="KW-1133">Transmembrane helix</keyword>
<gene>
    <name evidence="2" type="ORF">JMA39_01130</name>
</gene>
<dbReference type="EMBL" id="JAESVD010000001">
    <property type="protein sequence ID" value="MBL4911758.1"/>
    <property type="molecule type" value="Genomic_DNA"/>
</dbReference>
<organism evidence="2 3">
    <name type="scientific">Shewanella schlegeliana</name>
    <dbReference type="NCBI Taxonomy" id="190308"/>
    <lineage>
        <taxon>Bacteria</taxon>
        <taxon>Pseudomonadati</taxon>
        <taxon>Pseudomonadota</taxon>
        <taxon>Gammaproteobacteria</taxon>
        <taxon>Alteromonadales</taxon>
        <taxon>Shewanellaceae</taxon>
        <taxon>Shewanella</taxon>
    </lineage>
</organism>
<evidence type="ECO:0000313" key="2">
    <source>
        <dbReference type="EMBL" id="MBL4911758.1"/>
    </source>
</evidence>
<feature type="transmembrane region" description="Helical" evidence="1">
    <location>
        <begin position="6"/>
        <end position="30"/>
    </location>
</feature>
<evidence type="ECO:0000313" key="3">
    <source>
        <dbReference type="Proteomes" id="UP000604898"/>
    </source>
</evidence>
<dbReference type="RefSeq" id="WP_202720004.1">
    <property type="nucleotide sequence ID" value="NZ_BPEX01000014.1"/>
</dbReference>
<keyword evidence="1" id="KW-0472">Membrane</keyword>
<sequence>MSINATLFGQFILLILLMAMLVIGGISFYLGKRKTTNPILVSIIGALLAIIPPLGMIYVAALAFKKDTQD</sequence>
<comment type="caution">
    <text evidence="2">The sequence shown here is derived from an EMBL/GenBank/DDBJ whole genome shotgun (WGS) entry which is preliminary data.</text>
</comment>
<protein>
    <submittedName>
        <fullName evidence="2">Uncharacterized protein</fullName>
    </submittedName>
</protein>